<name>T1A9C1_9ZZZZ</name>
<keyword evidence="5" id="KW-0131">Cell cycle</keyword>
<keyword evidence="5" id="KW-0132">Cell division</keyword>
<organism evidence="5">
    <name type="scientific">mine drainage metagenome</name>
    <dbReference type="NCBI Taxonomy" id="410659"/>
    <lineage>
        <taxon>unclassified sequences</taxon>
        <taxon>metagenomes</taxon>
        <taxon>ecological metagenomes</taxon>
    </lineage>
</organism>
<dbReference type="EMBL" id="AUZY01010725">
    <property type="protein sequence ID" value="EQD37504.1"/>
    <property type="molecule type" value="Genomic_DNA"/>
</dbReference>
<gene>
    <name evidence="5" type="ORF">B1B_16135</name>
</gene>
<feature type="non-terminal residue" evidence="5">
    <location>
        <position position="166"/>
    </location>
</feature>
<evidence type="ECO:0000313" key="5">
    <source>
        <dbReference type="EMBL" id="EQD37504.1"/>
    </source>
</evidence>
<keyword evidence="3" id="KW-0067">ATP-binding</keyword>
<accession>T1A9C1</accession>
<dbReference type="InterPro" id="IPR014277">
    <property type="entry name" value="Orc1/Cdc6_arc"/>
</dbReference>
<dbReference type="FunFam" id="1.10.8.60:FF:000073">
    <property type="entry name" value="ORC1-type DNA replication protein"/>
    <property type="match status" value="1"/>
</dbReference>
<evidence type="ECO:0000259" key="4">
    <source>
        <dbReference type="Pfam" id="PF22703"/>
    </source>
</evidence>
<feature type="domain" description="Cdc6 AAA+ ATPase-type lid" evidence="4">
    <location>
        <begin position="69"/>
        <end position="135"/>
    </location>
</feature>
<reference evidence="5" key="1">
    <citation type="submission" date="2013-08" db="EMBL/GenBank/DDBJ databases">
        <authorList>
            <person name="Mendez C."/>
            <person name="Richter M."/>
            <person name="Ferrer M."/>
            <person name="Sanchez J."/>
        </authorList>
    </citation>
    <scope>NUCLEOTIDE SEQUENCE</scope>
</reference>
<protein>
    <submittedName>
        <fullName evidence="5">Cell division control protein 6</fullName>
    </submittedName>
</protein>
<dbReference type="GO" id="GO:0005524">
    <property type="term" value="F:ATP binding"/>
    <property type="evidence" value="ECO:0007669"/>
    <property type="project" value="UniProtKB-KW"/>
</dbReference>
<dbReference type="InterPro" id="IPR055237">
    <property type="entry name" value="Cdc6_lid"/>
</dbReference>
<dbReference type="AlphaFoldDB" id="T1A9C1"/>
<keyword evidence="1" id="KW-0235">DNA replication</keyword>
<dbReference type="NCBIfam" id="TIGR02928">
    <property type="entry name" value="orc1/cdc6 family replication initiation protein"/>
    <property type="match status" value="1"/>
</dbReference>
<dbReference type="PANTHER" id="PTHR10763">
    <property type="entry name" value="CELL DIVISION CONTROL PROTEIN 6-RELATED"/>
    <property type="match status" value="1"/>
</dbReference>
<comment type="caution">
    <text evidence="5">The sequence shown here is derived from an EMBL/GenBank/DDBJ whole genome shotgun (WGS) entry which is preliminary data.</text>
</comment>
<evidence type="ECO:0000256" key="1">
    <source>
        <dbReference type="ARBA" id="ARBA00022705"/>
    </source>
</evidence>
<dbReference type="GO" id="GO:0006260">
    <property type="term" value="P:DNA replication"/>
    <property type="evidence" value="ECO:0007669"/>
    <property type="project" value="UniProtKB-KW"/>
</dbReference>
<dbReference type="GO" id="GO:0051301">
    <property type="term" value="P:cell division"/>
    <property type="evidence" value="ECO:0007669"/>
    <property type="project" value="UniProtKB-KW"/>
</dbReference>
<evidence type="ECO:0000256" key="3">
    <source>
        <dbReference type="ARBA" id="ARBA00022840"/>
    </source>
</evidence>
<dbReference type="Pfam" id="PF22703">
    <property type="entry name" value="Cdc6_lid"/>
    <property type="match status" value="1"/>
</dbReference>
<proteinExistence type="predicted"/>
<dbReference type="InterPro" id="IPR027417">
    <property type="entry name" value="P-loop_NTPase"/>
</dbReference>
<feature type="non-terminal residue" evidence="5">
    <location>
        <position position="1"/>
    </location>
</feature>
<keyword evidence="2" id="KW-0547">Nucleotide-binding</keyword>
<sequence>DEIDKLVQKNGGDSLYVILKAADESRGTKTSIIGITNDTSFTENLDSRVKSRLNQESIVFPPYNSQELKDILEPRVKGVVKDGSIEESAINLCAAIGAQEHGDARKAIDLMRISIEIAIREGDESITTSHVYRARDRLETDVLKETIRTFPTHTKILVLSCITASE</sequence>
<dbReference type="SUPFAM" id="SSF52540">
    <property type="entry name" value="P-loop containing nucleoside triphosphate hydrolases"/>
    <property type="match status" value="1"/>
</dbReference>
<reference evidence="5" key="2">
    <citation type="journal article" date="2014" name="ISME J.">
        <title>Microbial stratification in low pH oxic and suboxic macroscopic growths along an acid mine drainage.</title>
        <authorList>
            <person name="Mendez-Garcia C."/>
            <person name="Mesa V."/>
            <person name="Sprenger R.R."/>
            <person name="Richter M."/>
            <person name="Diez M.S."/>
            <person name="Solano J."/>
            <person name="Bargiela R."/>
            <person name="Golyshina O.V."/>
            <person name="Manteca A."/>
            <person name="Ramos J.L."/>
            <person name="Gallego J.R."/>
            <person name="Llorente I."/>
            <person name="Martins Dos Santos V.A."/>
            <person name="Jensen O.N."/>
            <person name="Pelaez A.I."/>
            <person name="Sanchez J."/>
            <person name="Ferrer M."/>
        </authorList>
    </citation>
    <scope>NUCLEOTIDE SEQUENCE</scope>
</reference>
<evidence type="ECO:0000256" key="2">
    <source>
        <dbReference type="ARBA" id="ARBA00022741"/>
    </source>
</evidence>
<dbReference type="Gene3D" id="1.10.8.60">
    <property type="match status" value="1"/>
</dbReference>
<dbReference type="InterPro" id="IPR050311">
    <property type="entry name" value="ORC1/CDC6"/>
</dbReference>
<dbReference type="PANTHER" id="PTHR10763:SF26">
    <property type="entry name" value="CELL DIVISION CONTROL PROTEIN 6 HOMOLOG"/>
    <property type="match status" value="1"/>
</dbReference>